<dbReference type="Pfam" id="PF00583">
    <property type="entry name" value="Acetyltransf_1"/>
    <property type="match status" value="1"/>
</dbReference>
<dbReference type="InterPro" id="IPR000182">
    <property type="entry name" value="GNAT_dom"/>
</dbReference>
<dbReference type="Proteomes" id="UP000198838">
    <property type="component" value="Unassembled WGS sequence"/>
</dbReference>
<dbReference type="CDD" id="cd04301">
    <property type="entry name" value="NAT_SF"/>
    <property type="match status" value="1"/>
</dbReference>
<dbReference type="PROSITE" id="PS51186">
    <property type="entry name" value="GNAT"/>
    <property type="match status" value="1"/>
</dbReference>
<accession>A0A1I0YV75</accession>
<dbReference type="InterPro" id="IPR051016">
    <property type="entry name" value="Diverse_Substrate_AcTransf"/>
</dbReference>
<evidence type="ECO:0000256" key="2">
    <source>
        <dbReference type="ARBA" id="ARBA00023315"/>
    </source>
</evidence>
<dbReference type="Gene3D" id="3.40.630.30">
    <property type="match status" value="1"/>
</dbReference>
<evidence type="ECO:0000256" key="1">
    <source>
        <dbReference type="ARBA" id="ARBA00022679"/>
    </source>
</evidence>
<evidence type="ECO:0000313" key="4">
    <source>
        <dbReference type="EMBL" id="SFB16927.1"/>
    </source>
</evidence>
<sequence>MNIRKMNNNDREEVLNMMRIFYDSPALIHKSSNQVLLRDFEAAVSDMPLLWGYIFEKEEKTAGYAMVSLNYTTEYGGICVWVEDLYLKEKYRHQGFSKDFFKFIEKEYPEAVRFKLEVEMENEKAVAAYKKSGYQISDYYLMTKEMEKDEEN</sequence>
<dbReference type="GO" id="GO:0008080">
    <property type="term" value="F:N-acetyltransferase activity"/>
    <property type="evidence" value="ECO:0007669"/>
    <property type="project" value="UniProtKB-ARBA"/>
</dbReference>
<dbReference type="AlphaFoldDB" id="A0A1I0YV75"/>
<organism evidence="4 5">
    <name type="scientific">Acetitomaculum ruminis DSM 5522</name>
    <dbReference type="NCBI Taxonomy" id="1120918"/>
    <lineage>
        <taxon>Bacteria</taxon>
        <taxon>Bacillati</taxon>
        <taxon>Bacillota</taxon>
        <taxon>Clostridia</taxon>
        <taxon>Lachnospirales</taxon>
        <taxon>Lachnospiraceae</taxon>
        <taxon>Acetitomaculum</taxon>
    </lineage>
</organism>
<name>A0A1I0YV75_9FIRM</name>
<protein>
    <submittedName>
        <fullName evidence="4">Acetyltransferase (GNAT) family protein</fullName>
    </submittedName>
</protein>
<dbReference type="RefSeq" id="WP_092872727.1">
    <property type="nucleotide sequence ID" value="NZ_FOJY01000011.1"/>
</dbReference>
<feature type="domain" description="N-acetyltransferase" evidence="3">
    <location>
        <begin position="1"/>
        <end position="151"/>
    </location>
</feature>
<reference evidence="4 5" key="1">
    <citation type="submission" date="2016-10" db="EMBL/GenBank/DDBJ databases">
        <authorList>
            <person name="de Groot N.N."/>
        </authorList>
    </citation>
    <scope>NUCLEOTIDE SEQUENCE [LARGE SCALE GENOMIC DNA]</scope>
    <source>
        <strain evidence="4 5">DSM 5522</strain>
    </source>
</reference>
<gene>
    <name evidence="4" type="ORF">SAMN05216249_11171</name>
</gene>
<keyword evidence="2" id="KW-0012">Acyltransferase</keyword>
<dbReference type="PANTHER" id="PTHR10545">
    <property type="entry name" value="DIAMINE N-ACETYLTRANSFERASE"/>
    <property type="match status" value="1"/>
</dbReference>
<dbReference type="EMBL" id="FOJY01000011">
    <property type="protein sequence ID" value="SFB16927.1"/>
    <property type="molecule type" value="Genomic_DNA"/>
</dbReference>
<dbReference type="PANTHER" id="PTHR10545:SF29">
    <property type="entry name" value="GH14572P-RELATED"/>
    <property type="match status" value="1"/>
</dbReference>
<evidence type="ECO:0000259" key="3">
    <source>
        <dbReference type="PROSITE" id="PS51186"/>
    </source>
</evidence>
<proteinExistence type="predicted"/>
<dbReference type="OrthoDB" id="95438at2"/>
<keyword evidence="1 4" id="KW-0808">Transferase</keyword>
<dbReference type="SUPFAM" id="SSF55729">
    <property type="entry name" value="Acyl-CoA N-acyltransferases (Nat)"/>
    <property type="match status" value="1"/>
</dbReference>
<dbReference type="STRING" id="1120918.SAMN05216249_11171"/>
<keyword evidence="5" id="KW-1185">Reference proteome</keyword>
<dbReference type="InterPro" id="IPR016181">
    <property type="entry name" value="Acyl_CoA_acyltransferase"/>
</dbReference>
<evidence type="ECO:0000313" key="5">
    <source>
        <dbReference type="Proteomes" id="UP000198838"/>
    </source>
</evidence>